<dbReference type="Pfam" id="PF07812">
    <property type="entry name" value="TfuA"/>
    <property type="match status" value="1"/>
</dbReference>
<reference evidence="2 3" key="1">
    <citation type="submission" date="2020-03" db="EMBL/GenBank/DDBJ databases">
        <authorList>
            <person name="Wang L."/>
            <person name="He N."/>
            <person name="Li Y."/>
            <person name="Fang Y."/>
            <person name="Zhang F."/>
        </authorList>
    </citation>
    <scope>NUCLEOTIDE SEQUENCE [LARGE SCALE GENOMIC DNA]</scope>
    <source>
        <strain evidence="3">hsmgli-8</strain>
    </source>
</reference>
<proteinExistence type="predicted"/>
<gene>
    <name evidence="2" type="ORF">HBH25_09395</name>
</gene>
<sequence>MKLHIFVGPTASGMEQALSELSEVVVHPPAKRGDIQALVGQHRVTGNIAIVDGTFHSFPSVGHIEIRKAIHKGWRIWGLSSMGAIRASEMRLLGMQGHGAVYGQYCDDPEFDDDEVTLIHEIDAPYRAMSEPLIHIRGFVSALERQQHISTDNAQSIIKDLKERWYAERTLSRLKKLLQDTGEMTSQEINQALSGFREFRVKSHDLKSFLASRCWRSKCVD</sequence>
<evidence type="ECO:0000259" key="1">
    <source>
        <dbReference type="Pfam" id="PF07812"/>
    </source>
</evidence>
<evidence type="ECO:0000313" key="2">
    <source>
        <dbReference type="EMBL" id="NJP01080.1"/>
    </source>
</evidence>
<accession>A0ABX0YCH3</accession>
<keyword evidence="3" id="KW-1185">Reference proteome</keyword>
<feature type="domain" description="TfuA-like core" evidence="1">
    <location>
        <begin position="52"/>
        <end position="170"/>
    </location>
</feature>
<protein>
    <recommendedName>
        <fullName evidence="1">TfuA-like core domain-containing protein</fullName>
    </recommendedName>
</protein>
<organism evidence="2 3">
    <name type="scientific">Pseudomonas quercus</name>
    <dbReference type="NCBI Taxonomy" id="2722792"/>
    <lineage>
        <taxon>Bacteria</taxon>
        <taxon>Pseudomonadati</taxon>
        <taxon>Pseudomonadota</taxon>
        <taxon>Gammaproteobacteria</taxon>
        <taxon>Pseudomonadales</taxon>
        <taxon>Pseudomonadaceae</taxon>
        <taxon>Pseudomonas</taxon>
    </lineage>
</organism>
<dbReference type="RefSeq" id="WP_168083653.1">
    <property type="nucleotide sequence ID" value="NZ_JAAVJI010000004.1"/>
</dbReference>
<evidence type="ECO:0000313" key="3">
    <source>
        <dbReference type="Proteomes" id="UP000746535"/>
    </source>
</evidence>
<dbReference type="InterPro" id="IPR012924">
    <property type="entry name" value="TfuA_core"/>
</dbReference>
<comment type="caution">
    <text evidence="2">The sequence shown here is derived from an EMBL/GenBank/DDBJ whole genome shotgun (WGS) entry which is preliminary data.</text>
</comment>
<dbReference type="Proteomes" id="UP000746535">
    <property type="component" value="Unassembled WGS sequence"/>
</dbReference>
<dbReference type="EMBL" id="JAAVJI010000004">
    <property type="protein sequence ID" value="NJP01080.1"/>
    <property type="molecule type" value="Genomic_DNA"/>
</dbReference>
<name>A0ABX0YCH3_9PSED</name>